<name>A0AC60R0W7_IXOPE</name>
<organism evidence="1 2">
    <name type="scientific">Ixodes persulcatus</name>
    <name type="common">Taiga tick</name>
    <dbReference type="NCBI Taxonomy" id="34615"/>
    <lineage>
        <taxon>Eukaryota</taxon>
        <taxon>Metazoa</taxon>
        <taxon>Ecdysozoa</taxon>
        <taxon>Arthropoda</taxon>
        <taxon>Chelicerata</taxon>
        <taxon>Arachnida</taxon>
        <taxon>Acari</taxon>
        <taxon>Parasitiformes</taxon>
        <taxon>Ixodida</taxon>
        <taxon>Ixodoidea</taxon>
        <taxon>Ixodidae</taxon>
        <taxon>Ixodinae</taxon>
        <taxon>Ixodes</taxon>
    </lineage>
</organism>
<evidence type="ECO:0000313" key="1">
    <source>
        <dbReference type="EMBL" id="KAG0444343.1"/>
    </source>
</evidence>
<accession>A0AC60R0W7</accession>
<sequence length="338" mass="38457">MGTKDTLLHGIGMRGTSTEDDLDEDEVWRLCVRPPVEVDKRVAIALYKLASCCEYRVVANQFGVHKSTVKKYVYLLCQTLTTKFMMDFIRLPNVEEARQIAANFEGRCHIPQIWGAIDGTHIPILAPRKGYRDFVNRKHWPSFNMQAVVDDRGVFRSISCSVPGSAHDATVLKLSGLYRHSDRLLPTDDCVVNGRPIPLMLVGDPAYPLLPWILKGYVATKNGISQKDDSFNTYLSSARIVVEQAFGRMKGRWRIVLKRADIDYKFVPTMAAAVCVLHNFCELHSERYNIGWNADVAEYEKIFPQPVSSPRDVDAEYPIRDFLRDYLGDNFPLRSSSY</sequence>
<gene>
    <name evidence="1" type="ORF">HPB47_013904</name>
</gene>
<evidence type="ECO:0000313" key="2">
    <source>
        <dbReference type="Proteomes" id="UP000805193"/>
    </source>
</evidence>
<comment type="caution">
    <text evidence="1">The sequence shown here is derived from an EMBL/GenBank/DDBJ whole genome shotgun (WGS) entry which is preliminary data.</text>
</comment>
<reference evidence="1 2" key="1">
    <citation type="journal article" date="2020" name="Cell">
        <title>Large-Scale Comparative Analyses of Tick Genomes Elucidate Their Genetic Diversity and Vector Capacities.</title>
        <authorList>
            <consortium name="Tick Genome and Microbiome Consortium (TIGMIC)"/>
            <person name="Jia N."/>
            <person name="Wang J."/>
            <person name="Shi W."/>
            <person name="Du L."/>
            <person name="Sun Y."/>
            <person name="Zhan W."/>
            <person name="Jiang J.F."/>
            <person name="Wang Q."/>
            <person name="Zhang B."/>
            <person name="Ji P."/>
            <person name="Bell-Sakyi L."/>
            <person name="Cui X.M."/>
            <person name="Yuan T.T."/>
            <person name="Jiang B.G."/>
            <person name="Yang W.F."/>
            <person name="Lam T.T."/>
            <person name="Chang Q.C."/>
            <person name="Ding S.J."/>
            <person name="Wang X.J."/>
            <person name="Zhu J.G."/>
            <person name="Ruan X.D."/>
            <person name="Zhao L."/>
            <person name="Wei J.T."/>
            <person name="Ye R.Z."/>
            <person name="Que T.C."/>
            <person name="Du C.H."/>
            <person name="Zhou Y.H."/>
            <person name="Cheng J.X."/>
            <person name="Dai P.F."/>
            <person name="Guo W.B."/>
            <person name="Han X.H."/>
            <person name="Huang E.J."/>
            <person name="Li L.F."/>
            <person name="Wei W."/>
            <person name="Gao Y.C."/>
            <person name="Liu J.Z."/>
            <person name="Shao H.Z."/>
            <person name="Wang X."/>
            <person name="Wang C.C."/>
            <person name="Yang T.C."/>
            <person name="Huo Q.B."/>
            <person name="Li W."/>
            <person name="Chen H.Y."/>
            <person name="Chen S.E."/>
            <person name="Zhou L.G."/>
            <person name="Ni X.B."/>
            <person name="Tian J.H."/>
            <person name="Sheng Y."/>
            <person name="Liu T."/>
            <person name="Pan Y.S."/>
            <person name="Xia L.Y."/>
            <person name="Li J."/>
            <person name="Zhao F."/>
            <person name="Cao W.C."/>
        </authorList>
    </citation>
    <scope>NUCLEOTIDE SEQUENCE [LARGE SCALE GENOMIC DNA]</scope>
    <source>
        <strain evidence="1">Iper-2018</strain>
    </source>
</reference>
<feature type="non-terminal residue" evidence="1">
    <location>
        <position position="338"/>
    </location>
</feature>
<dbReference type="EMBL" id="JABSTQ010002159">
    <property type="protein sequence ID" value="KAG0444343.1"/>
    <property type="molecule type" value="Genomic_DNA"/>
</dbReference>
<keyword evidence="2" id="KW-1185">Reference proteome</keyword>
<proteinExistence type="predicted"/>
<protein>
    <submittedName>
        <fullName evidence="1">Uncharacterized protein</fullName>
    </submittedName>
</protein>
<dbReference type="Proteomes" id="UP000805193">
    <property type="component" value="Unassembled WGS sequence"/>
</dbReference>